<keyword evidence="2 6" id="KW-0812">Transmembrane</keyword>
<dbReference type="PANTHER" id="PTHR43701">
    <property type="entry name" value="MEMBRANE TRANSPORTER PROTEIN MJ0441-RELATED"/>
    <property type="match status" value="1"/>
</dbReference>
<evidence type="ECO:0000256" key="2">
    <source>
        <dbReference type="ARBA" id="ARBA00022692"/>
    </source>
</evidence>
<feature type="transmembrane region" description="Helical" evidence="6">
    <location>
        <begin position="260"/>
        <end position="284"/>
    </location>
</feature>
<accession>A0A7S0PN51</accession>
<feature type="transmembrane region" description="Helical" evidence="6">
    <location>
        <begin position="296"/>
        <end position="317"/>
    </location>
</feature>
<evidence type="ECO:0000256" key="5">
    <source>
        <dbReference type="SAM" id="MobiDB-lite"/>
    </source>
</evidence>
<evidence type="ECO:0000256" key="6">
    <source>
        <dbReference type="SAM" id="Phobius"/>
    </source>
</evidence>
<evidence type="ECO:0000256" key="3">
    <source>
        <dbReference type="ARBA" id="ARBA00022989"/>
    </source>
</evidence>
<evidence type="ECO:0008006" key="8">
    <source>
        <dbReference type="Google" id="ProtNLM"/>
    </source>
</evidence>
<feature type="compositionally biased region" description="Polar residues" evidence="5">
    <location>
        <begin position="211"/>
        <end position="230"/>
    </location>
</feature>
<dbReference type="GO" id="GO:0016020">
    <property type="term" value="C:membrane"/>
    <property type="evidence" value="ECO:0007669"/>
    <property type="project" value="UniProtKB-SubCell"/>
</dbReference>
<dbReference type="EMBL" id="HBEV01004263">
    <property type="protein sequence ID" value="CAD8581716.1"/>
    <property type="molecule type" value="Transcribed_RNA"/>
</dbReference>
<reference evidence="7" key="1">
    <citation type="submission" date="2021-01" db="EMBL/GenBank/DDBJ databases">
        <authorList>
            <person name="Corre E."/>
            <person name="Pelletier E."/>
            <person name="Niang G."/>
            <person name="Scheremetjew M."/>
            <person name="Finn R."/>
            <person name="Kale V."/>
            <person name="Holt S."/>
            <person name="Cochrane G."/>
            <person name="Meng A."/>
            <person name="Brown T."/>
            <person name="Cohen L."/>
        </authorList>
    </citation>
    <scope>NUCLEOTIDE SEQUENCE</scope>
    <source>
        <strain evidence="7">CCMP494</strain>
    </source>
</reference>
<feature type="region of interest" description="Disordered" evidence="5">
    <location>
        <begin position="198"/>
        <end position="230"/>
    </location>
</feature>
<dbReference type="InterPro" id="IPR051598">
    <property type="entry name" value="TSUP/Inactive_protease-like"/>
</dbReference>
<keyword evidence="4 6" id="KW-0472">Membrane</keyword>
<comment type="subcellular location">
    <subcellularLocation>
        <location evidence="1">Membrane</location>
        <topology evidence="1">Multi-pass membrane protein</topology>
    </subcellularLocation>
</comment>
<name>A0A7S0PN51_MICPS</name>
<feature type="transmembrane region" description="Helical" evidence="6">
    <location>
        <begin position="32"/>
        <end position="54"/>
    </location>
</feature>
<feature type="transmembrane region" description="Helical" evidence="6">
    <location>
        <begin position="323"/>
        <end position="340"/>
    </location>
</feature>
<feature type="transmembrane region" description="Helical" evidence="6">
    <location>
        <begin position="352"/>
        <end position="369"/>
    </location>
</feature>
<feature type="transmembrane region" description="Helical" evidence="6">
    <location>
        <begin position="93"/>
        <end position="110"/>
    </location>
</feature>
<organism evidence="7">
    <name type="scientific">Micromonas pusilla</name>
    <name type="common">Picoplanktonic green alga</name>
    <name type="synonym">Chromulina pusilla</name>
    <dbReference type="NCBI Taxonomy" id="38833"/>
    <lineage>
        <taxon>Eukaryota</taxon>
        <taxon>Viridiplantae</taxon>
        <taxon>Chlorophyta</taxon>
        <taxon>Mamiellophyceae</taxon>
        <taxon>Mamiellales</taxon>
        <taxon>Mamiellaceae</taxon>
        <taxon>Micromonas</taxon>
    </lineage>
</organism>
<evidence type="ECO:0000313" key="7">
    <source>
        <dbReference type="EMBL" id="CAD8581716.1"/>
    </source>
</evidence>
<sequence>MSAGLKTATTMSNIAKCVSAPLKPGWWKFTSATGASAGALSALTGLGGAVIFVPACKQLGMTAKKIIGTSVVAVTCATTAGSIAYTQNNVTDIPAAVAIGAVGAATTPIGQRIARGVSGKTLRVWCGVALLACAPTAFMKKEKHESTQDADHIPGDIAETRAGGAAALALAGKADELVAKGGILAYLKSRSAAMAPAAATAATPDEKKQPTVPSVNESASGETPTHTGSAIENTKMQFRERLDAAGGDYWQALLNEKENLILGIAVGLLQGTVGIGGGVLVTTYMSVATDMEVHRICATALMATLVTNTAVCTHHFVNGNVRLRVAAVLGASAMAASYLTAKNVSLAVPEPVIRAFIAAALVASGVSMFR</sequence>
<feature type="transmembrane region" description="Helical" evidence="6">
    <location>
        <begin position="66"/>
        <end position="87"/>
    </location>
</feature>
<evidence type="ECO:0000256" key="4">
    <source>
        <dbReference type="ARBA" id="ARBA00023136"/>
    </source>
</evidence>
<protein>
    <recommendedName>
        <fullName evidence="8">4-toluene sulfonate uptake permease</fullName>
    </recommendedName>
</protein>
<evidence type="ECO:0000256" key="1">
    <source>
        <dbReference type="ARBA" id="ARBA00004141"/>
    </source>
</evidence>
<dbReference type="AlphaFoldDB" id="A0A7S0PN51"/>
<dbReference type="PANTHER" id="PTHR43701:SF2">
    <property type="entry name" value="MEMBRANE TRANSPORTER PROTEIN YJNA-RELATED"/>
    <property type="match status" value="1"/>
</dbReference>
<dbReference type="Pfam" id="PF01925">
    <property type="entry name" value="TauE"/>
    <property type="match status" value="2"/>
</dbReference>
<proteinExistence type="predicted"/>
<keyword evidence="3 6" id="KW-1133">Transmembrane helix</keyword>
<gene>
    <name evidence="7" type="ORF">MSP1404_LOCUS3229</name>
</gene>
<dbReference type="InterPro" id="IPR002781">
    <property type="entry name" value="TM_pro_TauE-like"/>
</dbReference>